<evidence type="ECO:0000256" key="1">
    <source>
        <dbReference type="ARBA" id="ARBA00022690"/>
    </source>
</evidence>
<feature type="chain" id="PRO_5006454735" description="Serpin domain-containing protein" evidence="4">
    <location>
        <begin position="25"/>
        <end position="394"/>
    </location>
</feature>
<dbReference type="GO" id="GO:0005615">
    <property type="term" value="C:extracellular space"/>
    <property type="evidence" value="ECO:0007669"/>
    <property type="project" value="InterPro"/>
</dbReference>
<accession>B3MGQ7</accession>
<evidence type="ECO:0000256" key="3">
    <source>
        <dbReference type="RuleBase" id="RU000411"/>
    </source>
</evidence>
<dbReference type="EMBL" id="CH902619">
    <property type="protein sequence ID" value="EDV36815.2"/>
    <property type="molecule type" value="Genomic_DNA"/>
</dbReference>
<protein>
    <recommendedName>
        <fullName evidence="5">Serpin domain-containing protein</fullName>
    </recommendedName>
</protein>
<dbReference type="Gene3D" id="3.30.497.10">
    <property type="entry name" value="Antithrombin, subunit I, domain 2"/>
    <property type="match status" value="1"/>
</dbReference>
<dbReference type="InterPro" id="IPR042178">
    <property type="entry name" value="Serpin_sf_1"/>
</dbReference>
<dbReference type="Proteomes" id="UP000007801">
    <property type="component" value="Unassembled WGS sequence"/>
</dbReference>
<dbReference type="PANTHER" id="PTHR11461">
    <property type="entry name" value="SERINE PROTEASE INHIBITOR, SERPIN"/>
    <property type="match status" value="1"/>
</dbReference>
<dbReference type="PANTHER" id="PTHR11461:SF372">
    <property type="entry name" value="ACCESSORY GLAND PROTEIN ACP76A-RELATED"/>
    <property type="match status" value="1"/>
</dbReference>
<dbReference type="AlphaFoldDB" id="B3MGQ7"/>
<dbReference type="SMR" id="B3MGQ7"/>
<dbReference type="InterPro" id="IPR042185">
    <property type="entry name" value="Serpin_sf_2"/>
</dbReference>
<dbReference type="InterPro" id="IPR036186">
    <property type="entry name" value="Serpin_sf"/>
</dbReference>
<name>B3MGQ7_DROAN</name>
<keyword evidence="1" id="KW-0646">Protease inhibitor</keyword>
<evidence type="ECO:0000259" key="5">
    <source>
        <dbReference type="SMART" id="SM00093"/>
    </source>
</evidence>
<dbReference type="Pfam" id="PF00079">
    <property type="entry name" value="Serpin"/>
    <property type="match status" value="1"/>
</dbReference>
<organism evidence="6 7">
    <name type="scientific">Drosophila ananassae</name>
    <name type="common">Fruit fly</name>
    <dbReference type="NCBI Taxonomy" id="7217"/>
    <lineage>
        <taxon>Eukaryota</taxon>
        <taxon>Metazoa</taxon>
        <taxon>Ecdysozoa</taxon>
        <taxon>Arthropoda</taxon>
        <taxon>Hexapoda</taxon>
        <taxon>Insecta</taxon>
        <taxon>Pterygota</taxon>
        <taxon>Neoptera</taxon>
        <taxon>Endopterygota</taxon>
        <taxon>Diptera</taxon>
        <taxon>Brachycera</taxon>
        <taxon>Muscomorpha</taxon>
        <taxon>Ephydroidea</taxon>
        <taxon>Drosophilidae</taxon>
        <taxon>Drosophila</taxon>
        <taxon>Sophophora</taxon>
    </lineage>
</organism>
<dbReference type="InParanoid" id="B3MGQ7"/>
<dbReference type="GeneID" id="6495990"/>
<dbReference type="Gene3D" id="2.30.39.10">
    <property type="entry name" value="Alpha-1-antitrypsin, domain 1"/>
    <property type="match status" value="1"/>
</dbReference>
<feature type="domain" description="Serpin" evidence="5">
    <location>
        <begin position="34"/>
        <end position="394"/>
    </location>
</feature>
<proteinExistence type="inferred from homology"/>
<comment type="similarity">
    <text evidence="3">Belongs to the serpin family.</text>
</comment>
<dbReference type="CDD" id="cd19954">
    <property type="entry name" value="serpin42Dd-like_insects"/>
    <property type="match status" value="1"/>
</dbReference>
<dbReference type="FunCoup" id="B3MGQ7">
    <property type="interactions" value="10"/>
</dbReference>
<dbReference type="KEGG" id="dan:6495990"/>
<evidence type="ECO:0000256" key="2">
    <source>
        <dbReference type="ARBA" id="ARBA00022900"/>
    </source>
</evidence>
<dbReference type="GO" id="GO:0004867">
    <property type="term" value="F:serine-type endopeptidase inhibitor activity"/>
    <property type="evidence" value="ECO:0007669"/>
    <property type="project" value="UniProtKB-KW"/>
</dbReference>
<dbReference type="MEROPS" id="I04.964"/>
<dbReference type="InterPro" id="IPR000215">
    <property type="entry name" value="Serpin_fam"/>
</dbReference>
<reference evidence="6 7" key="1">
    <citation type="journal article" date="2007" name="Nature">
        <title>Evolution of genes and genomes on the Drosophila phylogeny.</title>
        <authorList>
            <consortium name="Drosophila 12 Genomes Consortium"/>
            <person name="Clark A.G."/>
            <person name="Eisen M.B."/>
            <person name="Smith D.R."/>
            <person name="Bergman C.M."/>
            <person name="Oliver B."/>
            <person name="Markow T.A."/>
            <person name="Kaufman T.C."/>
            <person name="Kellis M."/>
            <person name="Gelbart W."/>
            <person name="Iyer V.N."/>
            <person name="Pollard D.A."/>
            <person name="Sackton T.B."/>
            <person name="Larracuente A.M."/>
            <person name="Singh N.D."/>
            <person name="Abad J.P."/>
            <person name="Abt D.N."/>
            <person name="Adryan B."/>
            <person name="Aguade M."/>
            <person name="Akashi H."/>
            <person name="Anderson W.W."/>
            <person name="Aquadro C.F."/>
            <person name="Ardell D.H."/>
            <person name="Arguello R."/>
            <person name="Artieri C.G."/>
            <person name="Barbash D.A."/>
            <person name="Barker D."/>
            <person name="Barsanti P."/>
            <person name="Batterham P."/>
            <person name="Batzoglou S."/>
            <person name="Begun D."/>
            <person name="Bhutkar A."/>
            <person name="Blanco E."/>
            <person name="Bosak S.A."/>
            <person name="Bradley R.K."/>
            <person name="Brand A.D."/>
            <person name="Brent M.R."/>
            <person name="Brooks A.N."/>
            <person name="Brown R.H."/>
            <person name="Butlin R.K."/>
            <person name="Caggese C."/>
            <person name="Calvi B.R."/>
            <person name="Bernardo de Carvalho A."/>
            <person name="Caspi A."/>
            <person name="Castrezana S."/>
            <person name="Celniker S.E."/>
            <person name="Chang J.L."/>
            <person name="Chapple C."/>
            <person name="Chatterji S."/>
            <person name="Chinwalla A."/>
            <person name="Civetta A."/>
            <person name="Clifton S.W."/>
            <person name="Comeron J.M."/>
            <person name="Costello J.C."/>
            <person name="Coyne J.A."/>
            <person name="Daub J."/>
            <person name="David R.G."/>
            <person name="Delcher A.L."/>
            <person name="Delehaunty K."/>
            <person name="Do C.B."/>
            <person name="Ebling H."/>
            <person name="Edwards K."/>
            <person name="Eickbush T."/>
            <person name="Evans J.D."/>
            <person name="Filipski A."/>
            <person name="Findeiss S."/>
            <person name="Freyhult E."/>
            <person name="Fulton L."/>
            <person name="Fulton R."/>
            <person name="Garcia A.C."/>
            <person name="Gardiner A."/>
            <person name="Garfield D.A."/>
            <person name="Garvin B.E."/>
            <person name="Gibson G."/>
            <person name="Gilbert D."/>
            <person name="Gnerre S."/>
            <person name="Godfrey J."/>
            <person name="Good R."/>
            <person name="Gotea V."/>
            <person name="Gravely B."/>
            <person name="Greenberg A.J."/>
            <person name="Griffiths-Jones S."/>
            <person name="Gross S."/>
            <person name="Guigo R."/>
            <person name="Gustafson E.A."/>
            <person name="Haerty W."/>
            <person name="Hahn M.W."/>
            <person name="Halligan D.L."/>
            <person name="Halpern A.L."/>
            <person name="Halter G.M."/>
            <person name="Han M.V."/>
            <person name="Heger A."/>
            <person name="Hillier L."/>
            <person name="Hinrichs A.S."/>
            <person name="Holmes I."/>
            <person name="Hoskins R.A."/>
            <person name="Hubisz M.J."/>
            <person name="Hultmark D."/>
            <person name="Huntley M.A."/>
            <person name="Jaffe D.B."/>
            <person name="Jagadeeshan S."/>
            <person name="Jeck W.R."/>
            <person name="Johnson J."/>
            <person name="Jones C.D."/>
            <person name="Jordan W.C."/>
            <person name="Karpen G.H."/>
            <person name="Kataoka E."/>
            <person name="Keightley P.D."/>
            <person name="Kheradpour P."/>
            <person name="Kirkness E.F."/>
            <person name="Koerich L.B."/>
            <person name="Kristiansen K."/>
            <person name="Kudrna D."/>
            <person name="Kulathinal R.J."/>
            <person name="Kumar S."/>
            <person name="Kwok R."/>
            <person name="Lander E."/>
            <person name="Langley C.H."/>
            <person name="Lapoint R."/>
            <person name="Lazzaro B.P."/>
            <person name="Lee S.J."/>
            <person name="Levesque L."/>
            <person name="Li R."/>
            <person name="Lin C.F."/>
            <person name="Lin M.F."/>
            <person name="Lindblad-Toh K."/>
            <person name="Llopart A."/>
            <person name="Long M."/>
            <person name="Low L."/>
            <person name="Lozovsky E."/>
            <person name="Lu J."/>
            <person name="Luo M."/>
            <person name="Machado C.A."/>
            <person name="Makalowski W."/>
            <person name="Marzo M."/>
            <person name="Matsuda M."/>
            <person name="Matzkin L."/>
            <person name="McAllister B."/>
            <person name="McBride C.S."/>
            <person name="McKernan B."/>
            <person name="McKernan K."/>
            <person name="Mendez-Lago M."/>
            <person name="Minx P."/>
            <person name="Mollenhauer M.U."/>
            <person name="Montooth K."/>
            <person name="Mount S.M."/>
            <person name="Mu X."/>
            <person name="Myers E."/>
            <person name="Negre B."/>
            <person name="Newfeld S."/>
            <person name="Nielsen R."/>
            <person name="Noor M.A."/>
            <person name="O'Grady P."/>
            <person name="Pachter L."/>
            <person name="Papaceit M."/>
            <person name="Parisi M.J."/>
            <person name="Parisi M."/>
            <person name="Parts L."/>
            <person name="Pedersen J.S."/>
            <person name="Pesole G."/>
            <person name="Phillippy A.M."/>
            <person name="Ponting C.P."/>
            <person name="Pop M."/>
            <person name="Porcelli D."/>
            <person name="Powell J.R."/>
            <person name="Prohaska S."/>
            <person name="Pruitt K."/>
            <person name="Puig M."/>
            <person name="Quesneville H."/>
            <person name="Ram K.R."/>
            <person name="Rand D."/>
            <person name="Rasmussen M.D."/>
            <person name="Reed L.K."/>
            <person name="Reenan R."/>
            <person name="Reily A."/>
            <person name="Remington K.A."/>
            <person name="Rieger T.T."/>
            <person name="Ritchie M.G."/>
            <person name="Robin C."/>
            <person name="Rogers Y.H."/>
            <person name="Rohde C."/>
            <person name="Rozas J."/>
            <person name="Rubenfield M.J."/>
            <person name="Ruiz A."/>
            <person name="Russo S."/>
            <person name="Salzberg S.L."/>
            <person name="Sanchez-Gracia A."/>
            <person name="Saranga D.J."/>
            <person name="Sato H."/>
            <person name="Schaeffer S.W."/>
            <person name="Schatz M.C."/>
            <person name="Schlenke T."/>
            <person name="Schwartz R."/>
            <person name="Segarra C."/>
            <person name="Singh R.S."/>
            <person name="Sirot L."/>
            <person name="Sirota M."/>
            <person name="Sisneros N.B."/>
            <person name="Smith C.D."/>
            <person name="Smith T.F."/>
            <person name="Spieth J."/>
            <person name="Stage D.E."/>
            <person name="Stark A."/>
            <person name="Stephan W."/>
            <person name="Strausberg R.L."/>
            <person name="Strempel S."/>
            <person name="Sturgill D."/>
            <person name="Sutton G."/>
            <person name="Sutton G.G."/>
            <person name="Tao W."/>
            <person name="Teichmann S."/>
            <person name="Tobari Y.N."/>
            <person name="Tomimura Y."/>
            <person name="Tsolas J.M."/>
            <person name="Valente V.L."/>
            <person name="Venter E."/>
            <person name="Venter J.C."/>
            <person name="Vicario S."/>
            <person name="Vieira F.G."/>
            <person name="Vilella A.J."/>
            <person name="Villasante A."/>
            <person name="Walenz B."/>
            <person name="Wang J."/>
            <person name="Wasserman M."/>
            <person name="Watts T."/>
            <person name="Wilson D."/>
            <person name="Wilson R.K."/>
            <person name="Wing R.A."/>
            <person name="Wolfner M.F."/>
            <person name="Wong A."/>
            <person name="Wong G.K."/>
            <person name="Wu C.I."/>
            <person name="Wu G."/>
            <person name="Yamamoto D."/>
            <person name="Yang H.P."/>
            <person name="Yang S.P."/>
            <person name="Yorke J.A."/>
            <person name="Yoshida K."/>
            <person name="Zdobnov E."/>
            <person name="Zhang P."/>
            <person name="Zhang Y."/>
            <person name="Zimin A.V."/>
            <person name="Baldwin J."/>
            <person name="Abdouelleil A."/>
            <person name="Abdulkadir J."/>
            <person name="Abebe A."/>
            <person name="Abera B."/>
            <person name="Abreu J."/>
            <person name="Acer S.C."/>
            <person name="Aftuck L."/>
            <person name="Alexander A."/>
            <person name="An P."/>
            <person name="Anderson E."/>
            <person name="Anderson S."/>
            <person name="Arachi H."/>
            <person name="Azer M."/>
            <person name="Bachantsang P."/>
            <person name="Barry A."/>
            <person name="Bayul T."/>
            <person name="Berlin A."/>
            <person name="Bessette D."/>
            <person name="Bloom T."/>
            <person name="Blye J."/>
            <person name="Boguslavskiy L."/>
            <person name="Bonnet C."/>
            <person name="Boukhgalter B."/>
            <person name="Bourzgui I."/>
            <person name="Brown A."/>
            <person name="Cahill P."/>
            <person name="Channer S."/>
            <person name="Cheshatsang Y."/>
            <person name="Chuda L."/>
            <person name="Citroen M."/>
            <person name="Collymore A."/>
            <person name="Cooke P."/>
            <person name="Costello M."/>
            <person name="D'Aco K."/>
            <person name="Daza R."/>
            <person name="De Haan G."/>
            <person name="DeGray S."/>
            <person name="DeMaso C."/>
            <person name="Dhargay N."/>
            <person name="Dooley K."/>
            <person name="Dooley E."/>
            <person name="Doricent M."/>
            <person name="Dorje P."/>
            <person name="Dorjee K."/>
            <person name="Dupes A."/>
            <person name="Elong R."/>
            <person name="Falk J."/>
            <person name="Farina A."/>
            <person name="Faro S."/>
            <person name="Ferguson D."/>
            <person name="Fisher S."/>
            <person name="Foley C.D."/>
            <person name="Franke A."/>
            <person name="Friedrich D."/>
            <person name="Gadbois L."/>
            <person name="Gearin G."/>
            <person name="Gearin C.R."/>
            <person name="Giannoukos G."/>
            <person name="Goode T."/>
            <person name="Graham J."/>
            <person name="Grandbois E."/>
            <person name="Grewal S."/>
            <person name="Gyaltsen K."/>
            <person name="Hafez N."/>
            <person name="Hagos B."/>
            <person name="Hall J."/>
            <person name="Henson C."/>
            <person name="Hollinger A."/>
            <person name="Honan T."/>
            <person name="Huard M.D."/>
            <person name="Hughes L."/>
            <person name="Hurhula B."/>
            <person name="Husby M.E."/>
            <person name="Kamat A."/>
            <person name="Kanga B."/>
            <person name="Kashin S."/>
            <person name="Khazanovich D."/>
            <person name="Kisner P."/>
            <person name="Lance K."/>
            <person name="Lara M."/>
            <person name="Lee W."/>
            <person name="Lennon N."/>
            <person name="Letendre F."/>
            <person name="LeVine R."/>
            <person name="Lipovsky A."/>
            <person name="Liu X."/>
            <person name="Liu J."/>
            <person name="Liu S."/>
            <person name="Lokyitsang T."/>
            <person name="Lokyitsang Y."/>
            <person name="Lubonja R."/>
            <person name="Lui A."/>
            <person name="MacDonald P."/>
            <person name="Magnisalis V."/>
            <person name="Maru K."/>
            <person name="Matthews C."/>
            <person name="McCusker W."/>
            <person name="McDonough S."/>
            <person name="Mehta T."/>
            <person name="Meldrim J."/>
            <person name="Meneus L."/>
            <person name="Mihai O."/>
            <person name="Mihalev A."/>
            <person name="Mihova T."/>
            <person name="Mittelman R."/>
            <person name="Mlenga V."/>
            <person name="Montmayeur A."/>
            <person name="Mulrain L."/>
            <person name="Navidi A."/>
            <person name="Naylor J."/>
            <person name="Negash T."/>
            <person name="Nguyen T."/>
            <person name="Nguyen N."/>
            <person name="Nicol R."/>
            <person name="Norbu C."/>
            <person name="Norbu N."/>
            <person name="Novod N."/>
            <person name="O'Neill B."/>
            <person name="Osman S."/>
            <person name="Markiewicz E."/>
            <person name="Oyono O.L."/>
            <person name="Patti C."/>
            <person name="Phunkhang P."/>
            <person name="Pierre F."/>
            <person name="Priest M."/>
            <person name="Raghuraman S."/>
            <person name="Rege F."/>
            <person name="Reyes R."/>
            <person name="Rise C."/>
            <person name="Rogov P."/>
            <person name="Ross K."/>
            <person name="Ryan E."/>
            <person name="Settipalli S."/>
            <person name="Shea T."/>
            <person name="Sherpa N."/>
            <person name="Shi L."/>
            <person name="Shih D."/>
            <person name="Sparrow T."/>
            <person name="Spaulding J."/>
            <person name="Stalker J."/>
            <person name="Stange-Thomann N."/>
            <person name="Stavropoulos S."/>
            <person name="Stone C."/>
            <person name="Strader C."/>
            <person name="Tesfaye S."/>
            <person name="Thomson T."/>
            <person name="Thoulutsang Y."/>
            <person name="Thoulutsang D."/>
            <person name="Topham K."/>
            <person name="Topping I."/>
            <person name="Tsamla T."/>
            <person name="Vassiliev H."/>
            <person name="Vo A."/>
            <person name="Wangchuk T."/>
            <person name="Wangdi T."/>
            <person name="Weiand M."/>
            <person name="Wilkinson J."/>
            <person name="Wilson A."/>
            <person name="Yadav S."/>
            <person name="Young G."/>
            <person name="Yu Q."/>
            <person name="Zembek L."/>
            <person name="Zhong D."/>
            <person name="Zimmer A."/>
            <person name="Zwirko Z."/>
            <person name="Jaffe D.B."/>
            <person name="Alvarez P."/>
            <person name="Brockman W."/>
            <person name="Butler J."/>
            <person name="Chin C."/>
            <person name="Gnerre S."/>
            <person name="Grabherr M."/>
            <person name="Kleber M."/>
            <person name="Mauceli E."/>
            <person name="MacCallum I."/>
        </authorList>
    </citation>
    <scope>NUCLEOTIDE SEQUENCE [LARGE SCALE GENOMIC DNA]</scope>
    <source>
        <strain evidence="7">Tucson 14024-0371.13</strain>
    </source>
</reference>
<dbReference type="OrthoDB" id="671595at2759"/>
<gene>
    <name evidence="6" type="primary">Dana\GF13147</name>
    <name evidence="6" type="synonym">dana_GLEANR_13162</name>
    <name evidence="6" type="ORF">GF13147</name>
</gene>
<evidence type="ECO:0000313" key="6">
    <source>
        <dbReference type="EMBL" id="EDV36815.2"/>
    </source>
</evidence>
<keyword evidence="2" id="KW-0722">Serine protease inhibitor</keyword>
<sequence length="394" mass="42943">MSGWKAKLTLSLVVQSLILGLAMANTNGDSKFSSKLYGPLAKSNVNRNIVFSPASIRTGLTLAYLGAEGSTAGELKDGLGLEGADKIEVAQQVAKALKRDIPSSGETEDEAQLKVANRIYVAQKFQLAQAYQDLVSGNFAAVAENLNFSRSSEAARSINSWVEEQTHQQIKDLISPDSLDDDTAAILVNAIYFKADWQNSFPDYSTYARDFVNHGGQRVSVDTMSQSDYFSYGELSELGAKVLELPYFGTDIVFLVILPQEEQGLASLEEKLNGLDLKDVRSRLQQLPKFKFEFDVPLQPVLEKLGIKQLFGPQADFSALLSAPTPLHISEVKHKAVIEVNEKGTTASGATFVKAELESLVIGEQTVEFVADHPFAFAIVGKESTLFLGHVSQL</sequence>
<dbReference type="eggNOG" id="KOG2392">
    <property type="taxonomic scope" value="Eukaryota"/>
</dbReference>
<evidence type="ECO:0000256" key="4">
    <source>
        <dbReference type="SAM" id="SignalP"/>
    </source>
</evidence>
<dbReference type="InterPro" id="IPR023796">
    <property type="entry name" value="Serpin_dom"/>
</dbReference>
<dbReference type="HOGENOM" id="CLU_023330_6_2_1"/>
<dbReference type="SMART" id="SM00093">
    <property type="entry name" value="SERPIN"/>
    <property type="match status" value="1"/>
</dbReference>
<evidence type="ECO:0000313" key="7">
    <source>
        <dbReference type="Proteomes" id="UP000007801"/>
    </source>
</evidence>
<keyword evidence="7" id="KW-1185">Reference proteome</keyword>
<dbReference type="SUPFAM" id="SSF56574">
    <property type="entry name" value="Serpins"/>
    <property type="match status" value="1"/>
</dbReference>
<feature type="signal peptide" evidence="4">
    <location>
        <begin position="1"/>
        <end position="24"/>
    </location>
</feature>
<keyword evidence="4" id="KW-0732">Signal</keyword>